<accession>A0A6I0F666</accession>
<dbReference type="SUPFAM" id="SSF111064">
    <property type="entry name" value="Hut operon positive regulatory protein HutP"/>
    <property type="match status" value="1"/>
</dbReference>
<dbReference type="InterPro" id="IPR036482">
    <property type="entry name" value="Regulatory_HutP_sf"/>
</dbReference>
<name>A0A6I0F666_9FIRM</name>
<evidence type="ECO:0000256" key="5">
    <source>
        <dbReference type="ARBA" id="ARBA00022884"/>
    </source>
</evidence>
<keyword evidence="6" id="KW-0805">Transcription regulation</keyword>
<evidence type="ECO:0000313" key="9">
    <source>
        <dbReference type="EMBL" id="KAB2952882.1"/>
    </source>
</evidence>
<dbReference type="Gene3D" id="3.40.1510.10">
    <property type="entry name" value="Hut operon regulatory protein HutP"/>
    <property type="match status" value="1"/>
</dbReference>
<evidence type="ECO:0000256" key="3">
    <source>
        <dbReference type="ARBA" id="ARBA00011643"/>
    </source>
</evidence>
<keyword evidence="10" id="KW-1185">Reference proteome</keyword>
<dbReference type="RefSeq" id="WP_151619541.1">
    <property type="nucleotide sequence ID" value="NZ_WBXO01000004.1"/>
</dbReference>
<comment type="subunit">
    <text evidence="3">Homohexamer.</text>
</comment>
<evidence type="ECO:0000256" key="1">
    <source>
        <dbReference type="ARBA" id="ARBA00002945"/>
    </source>
</evidence>
<dbReference type="OrthoDB" id="1724774at2"/>
<keyword evidence="5" id="KW-0694">RNA-binding</keyword>
<keyword evidence="7" id="KW-0010">Activator</keyword>
<proteinExistence type="inferred from homology"/>
<evidence type="ECO:0000256" key="7">
    <source>
        <dbReference type="ARBA" id="ARBA00023159"/>
    </source>
</evidence>
<dbReference type="InterPro" id="IPR015111">
    <property type="entry name" value="Regulatory_HutP"/>
</dbReference>
<dbReference type="GO" id="GO:0003723">
    <property type="term" value="F:RNA binding"/>
    <property type="evidence" value="ECO:0007669"/>
    <property type="project" value="UniProtKB-KW"/>
</dbReference>
<reference evidence="9 10" key="1">
    <citation type="submission" date="2019-10" db="EMBL/GenBank/DDBJ databases">
        <title>Whole-genome sequence of the extremophile Heliorestis acidaminivorans DSM 24790.</title>
        <authorList>
            <person name="Kyndt J.A."/>
            <person name="Meyer T.E."/>
        </authorList>
    </citation>
    <scope>NUCLEOTIDE SEQUENCE [LARGE SCALE GENOMIC DNA]</scope>
    <source>
        <strain evidence="9 10">DSM 24790</strain>
    </source>
</reference>
<comment type="similarity">
    <text evidence="2">Belongs to the HutP family.</text>
</comment>
<comment type="function">
    <text evidence="1">Antiterminator that binds to cis-acting regulatory sequences on the mRNA in the presence of histidine, thereby suppressing transcription termination and activating the hut operon for histidine utilization.</text>
</comment>
<keyword evidence="8" id="KW-0804">Transcription</keyword>
<gene>
    <name evidence="9" type="ORF">F9B85_06265</name>
</gene>
<dbReference type="Pfam" id="PF09021">
    <property type="entry name" value="HutP"/>
    <property type="match status" value="1"/>
</dbReference>
<organism evidence="9 10">
    <name type="scientific">Heliorestis acidaminivorans</name>
    <dbReference type="NCBI Taxonomy" id="553427"/>
    <lineage>
        <taxon>Bacteria</taxon>
        <taxon>Bacillati</taxon>
        <taxon>Bacillota</taxon>
        <taxon>Clostridia</taxon>
        <taxon>Eubacteriales</taxon>
        <taxon>Heliobacteriaceae</taxon>
        <taxon>Heliorestis</taxon>
    </lineage>
</organism>
<evidence type="ECO:0000256" key="8">
    <source>
        <dbReference type="ARBA" id="ARBA00023163"/>
    </source>
</evidence>
<evidence type="ECO:0000256" key="2">
    <source>
        <dbReference type="ARBA" id="ARBA00009992"/>
    </source>
</evidence>
<comment type="caution">
    <text evidence="9">The sequence shown here is derived from an EMBL/GenBank/DDBJ whole genome shotgun (WGS) entry which is preliminary data.</text>
</comment>
<dbReference type="EMBL" id="WBXO01000004">
    <property type="protein sequence ID" value="KAB2952882.1"/>
    <property type="molecule type" value="Genomic_DNA"/>
</dbReference>
<sequence length="147" mass="16273">MVEHQREINKIPSIERAALILAMTETRDKEKKLRHHYVERYGFSCVVTEVGGIVTTLQNTGKLVNSVLAAAINGKVIENIPEQINALLHATSNACKCVCMDSTHNASLALKISVISDGRWVAVAIFGKLSQHHMTEHLRVGMGYMHL</sequence>
<evidence type="ECO:0000256" key="6">
    <source>
        <dbReference type="ARBA" id="ARBA00023015"/>
    </source>
</evidence>
<dbReference type="CDD" id="cd11640">
    <property type="entry name" value="HutP"/>
    <property type="match status" value="1"/>
</dbReference>
<dbReference type="Proteomes" id="UP000468766">
    <property type="component" value="Unassembled WGS sequence"/>
</dbReference>
<evidence type="ECO:0000313" key="10">
    <source>
        <dbReference type="Proteomes" id="UP000468766"/>
    </source>
</evidence>
<dbReference type="AlphaFoldDB" id="A0A6I0F666"/>
<protein>
    <recommendedName>
        <fullName evidence="4">Hut operon positive regulatory protein</fullName>
    </recommendedName>
</protein>
<evidence type="ECO:0000256" key="4">
    <source>
        <dbReference type="ARBA" id="ARBA00019377"/>
    </source>
</evidence>